<proteinExistence type="inferred from homology"/>
<keyword evidence="3" id="KW-0687">Ribonucleoprotein</keyword>
<sequence length="147" mass="16577">MNRAVIAIARSPPRSLHQQPPTAFLHFVNTRNFIKMVERLTLRKRTPYNTKSNRRRVIKTPGGKLRYLHVKKLPTSPKCGDCHTALAGVKALRPREYATVSKTNKTVQRAYGGSRCANCVRTRIIRAFLVEEAKVVKLVVKAAASKK</sequence>
<name>A0A0P1BHF7_9BASI</name>
<accession>A0A0P1BHF7</accession>
<evidence type="ECO:0000256" key="3">
    <source>
        <dbReference type="ARBA" id="ARBA00023274"/>
    </source>
</evidence>
<dbReference type="Gene3D" id="6.20.340.10">
    <property type="match status" value="1"/>
</dbReference>
<dbReference type="InterPro" id="IPR008195">
    <property type="entry name" value="Ribosomal_eL34"/>
</dbReference>
<organism evidence="4 5">
    <name type="scientific">Ceraceosorus bombacis</name>
    <dbReference type="NCBI Taxonomy" id="401625"/>
    <lineage>
        <taxon>Eukaryota</taxon>
        <taxon>Fungi</taxon>
        <taxon>Dikarya</taxon>
        <taxon>Basidiomycota</taxon>
        <taxon>Ustilaginomycotina</taxon>
        <taxon>Exobasidiomycetes</taxon>
        <taxon>Ceraceosorales</taxon>
        <taxon>Ceraceosoraceae</taxon>
        <taxon>Ceraceosorus</taxon>
    </lineage>
</organism>
<dbReference type="GO" id="GO:0006412">
    <property type="term" value="P:translation"/>
    <property type="evidence" value="ECO:0007669"/>
    <property type="project" value="InterPro"/>
</dbReference>
<reference evidence="4 5" key="1">
    <citation type="submission" date="2014-09" db="EMBL/GenBank/DDBJ databases">
        <authorList>
            <person name="Magalhaes I.L.F."/>
            <person name="Oliveira U."/>
            <person name="Santos F.R."/>
            <person name="Vidigal T.H.D.A."/>
            <person name="Brescovit A.D."/>
            <person name="Santos A.J."/>
        </authorList>
    </citation>
    <scope>NUCLEOTIDE SEQUENCE [LARGE SCALE GENOMIC DNA]</scope>
</reference>
<dbReference type="PANTHER" id="PTHR46595">
    <property type="entry name" value="60S RIBOSOMAL PROTEIN L34"/>
    <property type="match status" value="1"/>
</dbReference>
<dbReference type="Pfam" id="PF01199">
    <property type="entry name" value="Ribosomal_L34e"/>
    <property type="match status" value="1"/>
</dbReference>
<dbReference type="OrthoDB" id="277449at2759"/>
<evidence type="ECO:0000313" key="4">
    <source>
        <dbReference type="EMBL" id="CEH15217.1"/>
    </source>
</evidence>
<dbReference type="STRING" id="401625.A0A0P1BHF7"/>
<dbReference type="Proteomes" id="UP000054845">
    <property type="component" value="Unassembled WGS sequence"/>
</dbReference>
<dbReference type="GO" id="GO:1990904">
    <property type="term" value="C:ribonucleoprotein complex"/>
    <property type="evidence" value="ECO:0007669"/>
    <property type="project" value="UniProtKB-KW"/>
</dbReference>
<dbReference type="Gene3D" id="6.20.370.70">
    <property type="match status" value="1"/>
</dbReference>
<keyword evidence="5" id="KW-1185">Reference proteome</keyword>
<dbReference type="PRINTS" id="PR01250">
    <property type="entry name" value="RIBOSOMALL34"/>
</dbReference>
<dbReference type="InterPro" id="IPR018065">
    <property type="entry name" value="Ribosomal_eL34_CS"/>
</dbReference>
<dbReference type="GO" id="GO:0003735">
    <property type="term" value="F:structural constituent of ribosome"/>
    <property type="evidence" value="ECO:0007669"/>
    <property type="project" value="InterPro"/>
</dbReference>
<dbReference type="GO" id="GO:0005840">
    <property type="term" value="C:ribosome"/>
    <property type="evidence" value="ECO:0007669"/>
    <property type="project" value="UniProtKB-KW"/>
</dbReference>
<dbReference type="PROSITE" id="PS01145">
    <property type="entry name" value="RIBOSOMAL_L34E"/>
    <property type="match status" value="1"/>
</dbReference>
<keyword evidence="2 4" id="KW-0689">Ribosomal protein</keyword>
<protein>
    <submittedName>
        <fullName evidence="4">60s ribosomal protein l34</fullName>
    </submittedName>
</protein>
<evidence type="ECO:0000313" key="5">
    <source>
        <dbReference type="Proteomes" id="UP000054845"/>
    </source>
</evidence>
<dbReference type="EMBL" id="CCYA01000258">
    <property type="protein sequence ID" value="CEH15217.1"/>
    <property type="molecule type" value="Genomic_DNA"/>
</dbReference>
<evidence type="ECO:0000256" key="2">
    <source>
        <dbReference type="ARBA" id="ARBA00022980"/>
    </source>
</evidence>
<dbReference type="InterPro" id="IPR038562">
    <property type="entry name" value="Ribosomal_eL34_C_sf"/>
</dbReference>
<evidence type="ECO:0000256" key="1">
    <source>
        <dbReference type="ARBA" id="ARBA00009875"/>
    </source>
</evidence>
<dbReference type="AlphaFoldDB" id="A0A0P1BHF7"/>
<comment type="similarity">
    <text evidence="1">Belongs to the eukaryotic ribosomal protein eL34 family.</text>
</comment>